<organism evidence="1 2">
    <name type="scientific">Candidatus Nitrospira neomarina</name>
    <dbReference type="NCBI Taxonomy" id="3020899"/>
    <lineage>
        <taxon>Bacteria</taxon>
        <taxon>Pseudomonadati</taxon>
        <taxon>Nitrospirota</taxon>
        <taxon>Nitrospiria</taxon>
        <taxon>Nitrospirales</taxon>
        <taxon>Nitrospiraceae</taxon>
        <taxon>Nitrospira</taxon>
    </lineage>
</organism>
<sequence length="61" mass="7029">MAWTMPTMDNVQVGSIRPFFKEINEIHAFACVTEFHRLYIEIANLVDLGQQLDLGQGHRLL</sequence>
<dbReference type="Proteomes" id="UP001302494">
    <property type="component" value="Chromosome"/>
</dbReference>
<accession>A0AA96JZF4</accession>
<evidence type="ECO:0000313" key="1">
    <source>
        <dbReference type="EMBL" id="WNM61081.1"/>
    </source>
</evidence>
<name>A0AA96JZF4_9BACT</name>
<keyword evidence="2" id="KW-1185">Reference proteome</keyword>
<dbReference type="AlphaFoldDB" id="A0AA96JZF4"/>
<dbReference type="KEGG" id="nneo:PQG83_15140"/>
<dbReference type="RefSeq" id="WP_312742724.1">
    <property type="nucleotide sequence ID" value="NZ_CP116968.1"/>
</dbReference>
<reference evidence="1 2" key="1">
    <citation type="submission" date="2023-01" db="EMBL/GenBank/DDBJ databases">
        <title>Cultivation and genomic characterization of new, ubiquitous marine nitrite-oxidizing bacteria from the Nitrospirales.</title>
        <authorList>
            <person name="Mueller A.J."/>
            <person name="Daebeler A."/>
            <person name="Herbold C.W."/>
            <person name="Kirkegaard R.H."/>
            <person name="Daims H."/>
        </authorList>
    </citation>
    <scope>NUCLEOTIDE SEQUENCE [LARGE SCALE GENOMIC DNA]</scope>
    <source>
        <strain evidence="1 2">DK</strain>
    </source>
</reference>
<gene>
    <name evidence="1" type="ORF">PQG83_15140</name>
</gene>
<evidence type="ECO:0000313" key="2">
    <source>
        <dbReference type="Proteomes" id="UP001302494"/>
    </source>
</evidence>
<protein>
    <submittedName>
        <fullName evidence="1">Uncharacterized protein</fullName>
    </submittedName>
</protein>
<dbReference type="EMBL" id="CP116968">
    <property type="protein sequence ID" value="WNM61081.1"/>
    <property type="molecule type" value="Genomic_DNA"/>
</dbReference>
<proteinExistence type="predicted"/>